<comment type="caution">
    <text evidence="2">The sequence shown here is derived from an EMBL/GenBank/DDBJ whole genome shotgun (WGS) entry which is preliminary data.</text>
</comment>
<protein>
    <submittedName>
        <fullName evidence="2">Jg26850 protein</fullName>
    </submittedName>
</protein>
<dbReference type="AlphaFoldDB" id="A0A8S4SFG0"/>
<name>A0A8S4SFG0_9NEOP</name>
<evidence type="ECO:0000256" key="1">
    <source>
        <dbReference type="SAM" id="MobiDB-lite"/>
    </source>
</evidence>
<organism evidence="2 3">
    <name type="scientific">Pararge aegeria aegeria</name>
    <dbReference type="NCBI Taxonomy" id="348720"/>
    <lineage>
        <taxon>Eukaryota</taxon>
        <taxon>Metazoa</taxon>
        <taxon>Ecdysozoa</taxon>
        <taxon>Arthropoda</taxon>
        <taxon>Hexapoda</taxon>
        <taxon>Insecta</taxon>
        <taxon>Pterygota</taxon>
        <taxon>Neoptera</taxon>
        <taxon>Endopterygota</taxon>
        <taxon>Lepidoptera</taxon>
        <taxon>Glossata</taxon>
        <taxon>Ditrysia</taxon>
        <taxon>Papilionoidea</taxon>
        <taxon>Nymphalidae</taxon>
        <taxon>Satyrinae</taxon>
        <taxon>Satyrini</taxon>
        <taxon>Parargina</taxon>
        <taxon>Pararge</taxon>
    </lineage>
</organism>
<accession>A0A8S4SFG0</accession>
<gene>
    <name evidence="2" type="primary">jg26850</name>
    <name evidence="2" type="ORF">PAEG_LOCUS24137</name>
</gene>
<evidence type="ECO:0000313" key="2">
    <source>
        <dbReference type="EMBL" id="CAH2262263.1"/>
    </source>
</evidence>
<dbReference type="EMBL" id="CAKXAJ010026211">
    <property type="protein sequence ID" value="CAH2262263.1"/>
    <property type="molecule type" value="Genomic_DNA"/>
</dbReference>
<feature type="region of interest" description="Disordered" evidence="1">
    <location>
        <begin position="50"/>
        <end position="69"/>
    </location>
</feature>
<proteinExistence type="predicted"/>
<sequence>MTANNAGAYGGMQNGDSEMVEVRREAQREGCAAGATICITNAGGGRDAPYAADQRGFHPDQTISQSTSRGRFLAVI</sequence>
<evidence type="ECO:0000313" key="3">
    <source>
        <dbReference type="Proteomes" id="UP000838756"/>
    </source>
</evidence>
<reference evidence="2" key="1">
    <citation type="submission" date="2022-03" db="EMBL/GenBank/DDBJ databases">
        <authorList>
            <person name="Lindestad O."/>
        </authorList>
    </citation>
    <scope>NUCLEOTIDE SEQUENCE</scope>
</reference>
<dbReference type="Proteomes" id="UP000838756">
    <property type="component" value="Unassembled WGS sequence"/>
</dbReference>
<keyword evidence="3" id="KW-1185">Reference proteome</keyword>
<feature type="region of interest" description="Disordered" evidence="1">
    <location>
        <begin position="1"/>
        <end position="23"/>
    </location>
</feature>